<accession>A0A5S9ITI7</accession>
<dbReference type="Proteomes" id="UP000326354">
    <property type="component" value="Chromosome"/>
</dbReference>
<dbReference type="RefSeq" id="WP_151971305.1">
    <property type="nucleotide sequence ID" value="NZ_AP019860.1"/>
</dbReference>
<protein>
    <submittedName>
        <fullName evidence="2">Uncharacterized protein</fullName>
    </submittedName>
</protein>
<keyword evidence="1" id="KW-0472">Membrane</keyword>
<keyword evidence="1" id="KW-0812">Transmembrane</keyword>
<evidence type="ECO:0000313" key="2">
    <source>
        <dbReference type="EMBL" id="BBM87280.1"/>
    </source>
</evidence>
<reference evidence="2 3" key="1">
    <citation type="submission" date="2019-08" db="EMBL/GenBank/DDBJ databases">
        <title>Complete genome sequence of Candidatus Uab amorphum.</title>
        <authorList>
            <person name="Shiratori T."/>
            <person name="Suzuki S."/>
            <person name="Kakizawa Y."/>
            <person name="Ishida K."/>
        </authorList>
    </citation>
    <scope>NUCLEOTIDE SEQUENCE [LARGE SCALE GENOMIC DNA]</scope>
    <source>
        <strain evidence="2 3">SRT547</strain>
    </source>
</reference>
<dbReference type="AlphaFoldDB" id="A0A5S9ITI7"/>
<sequence>MIKSILDFQWAHALSLSTAKLLFMLFFLFIIVFAWSFKRDYVYKGAPDQKLWRDLRIWVIVVMSIPMGLYWYF</sequence>
<name>A0A5S9ITI7_UABAM</name>
<dbReference type="KEGG" id="uam:UABAM_05683"/>
<keyword evidence="1" id="KW-1133">Transmembrane helix</keyword>
<gene>
    <name evidence="2" type="ORF">UABAM_05683</name>
</gene>
<feature type="transmembrane region" description="Helical" evidence="1">
    <location>
        <begin position="55"/>
        <end position="72"/>
    </location>
</feature>
<organism evidence="2 3">
    <name type="scientific">Uabimicrobium amorphum</name>
    <dbReference type="NCBI Taxonomy" id="2596890"/>
    <lineage>
        <taxon>Bacteria</taxon>
        <taxon>Pseudomonadati</taxon>
        <taxon>Planctomycetota</taxon>
        <taxon>Candidatus Uabimicrobiia</taxon>
        <taxon>Candidatus Uabimicrobiales</taxon>
        <taxon>Candidatus Uabimicrobiaceae</taxon>
        <taxon>Candidatus Uabimicrobium</taxon>
    </lineage>
</organism>
<proteinExistence type="predicted"/>
<evidence type="ECO:0000313" key="3">
    <source>
        <dbReference type="Proteomes" id="UP000326354"/>
    </source>
</evidence>
<feature type="transmembrane region" description="Helical" evidence="1">
    <location>
        <begin position="12"/>
        <end position="35"/>
    </location>
</feature>
<evidence type="ECO:0000256" key="1">
    <source>
        <dbReference type="SAM" id="Phobius"/>
    </source>
</evidence>
<keyword evidence="3" id="KW-1185">Reference proteome</keyword>
<dbReference type="EMBL" id="AP019860">
    <property type="protein sequence ID" value="BBM87280.1"/>
    <property type="molecule type" value="Genomic_DNA"/>
</dbReference>